<dbReference type="Pfam" id="PF00487">
    <property type="entry name" value="FA_desaturase"/>
    <property type="match status" value="1"/>
</dbReference>
<evidence type="ECO:0000313" key="4">
    <source>
        <dbReference type="Proteomes" id="UP001201985"/>
    </source>
</evidence>
<protein>
    <submittedName>
        <fullName evidence="3">Fatty acid desaturase</fullName>
        <ecNumber evidence="3">1.14.19.-</ecNumber>
    </submittedName>
</protein>
<dbReference type="InterPro" id="IPR005804">
    <property type="entry name" value="FA_desaturase_dom"/>
</dbReference>
<name>A0ABS9W734_9PROT</name>
<accession>A0ABS9W734</accession>
<keyword evidence="1" id="KW-0472">Membrane</keyword>
<sequence length="392" mass="43583">MRISKIQTLQDESLLTLRHDPRVQMALRLPRAVQPFLTWLTAKPGPEEAVREIPARRYVIGGLASMALGSAMSAAALLLAMPWMLAALLLLVGLTATSSGLGLYQVVIFHHCSHGTVFRSRERNRQVGRMVSAFLMFTRFENYQHDHMLHHSANKLLTEEDEFTGFVFGVCRLEPGVAKRVLWRRIILNLVSPAFHARFLLRRIQASLFSGDRQHDWMARAGLAAPLLLAALTGAWLPVLVAWFLPLTVLLQIATVFRILCEHRFPDVEIIRARGKAFVCASTTGVFPGAMPPARSARSLGGMLAWTGWWATMLTGALFARVFVMVGDAPCHDFHHRRPATRKWTDYARARQHDQDAGSPGFPVNYTENWGVIRAVDANLATLAATPPGVVA</sequence>
<dbReference type="RefSeq" id="WP_120009428.1">
    <property type="nucleotide sequence ID" value="NZ_JALBUU010000028.1"/>
</dbReference>
<dbReference type="GO" id="GO:0016491">
    <property type="term" value="F:oxidoreductase activity"/>
    <property type="evidence" value="ECO:0007669"/>
    <property type="project" value="UniProtKB-KW"/>
</dbReference>
<keyword evidence="1" id="KW-0812">Transmembrane</keyword>
<feature type="transmembrane region" description="Helical" evidence="1">
    <location>
        <begin position="303"/>
        <end position="324"/>
    </location>
</feature>
<evidence type="ECO:0000259" key="2">
    <source>
        <dbReference type="Pfam" id="PF00487"/>
    </source>
</evidence>
<feature type="transmembrane region" description="Helical" evidence="1">
    <location>
        <begin position="217"/>
        <end position="237"/>
    </location>
</feature>
<keyword evidence="4" id="KW-1185">Reference proteome</keyword>
<gene>
    <name evidence="3" type="ORF">MON41_15385</name>
</gene>
<proteinExistence type="predicted"/>
<keyword evidence="1" id="KW-1133">Transmembrane helix</keyword>
<feature type="transmembrane region" description="Helical" evidence="1">
    <location>
        <begin position="58"/>
        <end position="79"/>
    </location>
</feature>
<evidence type="ECO:0000313" key="3">
    <source>
        <dbReference type="EMBL" id="MCI0755103.1"/>
    </source>
</evidence>
<feature type="transmembrane region" description="Helical" evidence="1">
    <location>
        <begin position="85"/>
        <end position="109"/>
    </location>
</feature>
<organism evidence="3 4">
    <name type="scientific">Teichococcus vastitatis</name>
    <dbReference type="NCBI Taxonomy" id="2307076"/>
    <lineage>
        <taxon>Bacteria</taxon>
        <taxon>Pseudomonadati</taxon>
        <taxon>Pseudomonadota</taxon>
        <taxon>Alphaproteobacteria</taxon>
        <taxon>Acetobacterales</taxon>
        <taxon>Roseomonadaceae</taxon>
        <taxon>Roseomonas</taxon>
    </lineage>
</organism>
<keyword evidence="3" id="KW-0560">Oxidoreductase</keyword>
<reference evidence="3 4" key="1">
    <citation type="submission" date="2022-03" db="EMBL/GenBank/DDBJ databases">
        <title>Complete genome analysis of Roseomonas KG 17.1 : a prolific producer of plant growth promoters.</title>
        <authorList>
            <person name="Saadouli I."/>
            <person name="Najjari A."/>
            <person name="Mosbah A."/>
            <person name="Ouzari H.I."/>
        </authorList>
    </citation>
    <scope>NUCLEOTIDE SEQUENCE [LARGE SCALE GENOMIC DNA]</scope>
    <source>
        <strain evidence="3 4">KG17-1</strain>
    </source>
</reference>
<feature type="domain" description="Fatty acid desaturase" evidence="2">
    <location>
        <begin position="83"/>
        <end position="266"/>
    </location>
</feature>
<dbReference type="Proteomes" id="UP001201985">
    <property type="component" value="Unassembled WGS sequence"/>
</dbReference>
<dbReference type="EMBL" id="JALBUU010000028">
    <property type="protein sequence ID" value="MCI0755103.1"/>
    <property type="molecule type" value="Genomic_DNA"/>
</dbReference>
<dbReference type="EC" id="1.14.19.-" evidence="3"/>
<evidence type="ECO:0000256" key="1">
    <source>
        <dbReference type="SAM" id="Phobius"/>
    </source>
</evidence>
<comment type="caution">
    <text evidence="3">The sequence shown here is derived from an EMBL/GenBank/DDBJ whole genome shotgun (WGS) entry which is preliminary data.</text>
</comment>